<evidence type="ECO:0000256" key="5">
    <source>
        <dbReference type="ARBA" id="ARBA00023136"/>
    </source>
</evidence>
<comment type="subcellular location">
    <subcellularLocation>
        <location evidence="1">Cell membrane</location>
        <topology evidence="1">Multi-pass membrane protein</topology>
    </subcellularLocation>
</comment>
<reference evidence="7 8" key="1">
    <citation type="submission" date="2020-08" db="EMBL/GenBank/DDBJ databases">
        <title>Cohnella phylogeny.</title>
        <authorList>
            <person name="Dunlap C."/>
        </authorList>
    </citation>
    <scope>NUCLEOTIDE SEQUENCE [LARGE SCALE GENOMIC DNA]</scope>
    <source>
        <strain evidence="7 8">DSM 25239</strain>
    </source>
</reference>
<keyword evidence="2" id="KW-1003">Cell membrane</keyword>
<dbReference type="GO" id="GO:0015171">
    <property type="term" value="F:amino acid transmembrane transporter activity"/>
    <property type="evidence" value="ECO:0007669"/>
    <property type="project" value="TreeGrafter"/>
</dbReference>
<evidence type="ECO:0000256" key="6">
    <source>
        <dbReference type="SAM" id="Phobius"/>
    </source>
</evidence>
<accession>A0A841TWB4</accession>
<dbReference type="AlphaFoldDB" id="A0A841TWB4"/>
<evidence type="ECO:0000256" key="2">
    <source>
        <dbReference type="ARBA" id="ARBA00022475"/>
    </source>
</evidence>
<feature type="transmembrane region" description="Helical" evidence="6">
    <location>
        <begin position="109"/>
        <end position="134"/>
    </location>
</feature>
<dbReference type="InterPro" id="IPR001123">
    <property type="entry name" value="LeuE-type"/>
</dbReference>
<evidence type="ECO:0000256" key="1">
    <source>
        <dbReference type="ARBA" id="ARBA00004651"/>
    </source>
</evidence>
<dbReference type="RefSeq" id="WP_185136543.1">
    <property type="nucleotide sequence ID" value="NZ_JACJVR010000054.1"/>
</dbReference>
<proteinExistence type="predicted"/>
<keyword evidence="4 6" id="KW-1133">Transmembrane helix</keyword>
<evidence type="ECO:0000313" key="7">
    <source>
        <dbReference type="EMBL" id="MBB6692556.1"/>
    </source>
</evidence>
<comment type="caution">
    <text evidence="7">The sequence shown here is derived from an EMBL/GenBank/DDBJ whole genome shotgun (WGS) entry which is preliminary data.</text>
</comment>
<evidence type="ECO:0000256" key="3">
    <source>
        <dbReference type="ARBA" id="ARBA00022692"/>
    </source>
</evidence>
<protein>
    <submittedName>
        <fullName evidence="7">LysE family transporter</fullName>
    </submittedName>
</protein>
<feature type="transmembrane region" description="Helical" evidence="6">
    <location>
        <begin position="161"/>
        <end position="183"/>
    </location>
</feature>
<name>A0A841TWB4_9BACL</name>
<organism evidence="7 8">
    <name type="scientific">Cohnella xylanilytica</name>
    <dbReference type="NCBI Taxonomy" id="557555"/>
    <lineage>
        <taxon>Bacteria</taxon>
        <taxon>Bacillati</taxon>
        <taxon>Bacillota</taxon>
        <taxon>Bacilli</taxon>
        <taxon>Bacillales</taxon>
        <taxon>Paenibacillaceae</taxon>
        <taxon>Cohnella</taxon>
    </lineage>
</organism>
<evidence type="ECO:0000313" key="8">
    <source>
        <dbReference type="Proteomes" id="UP000553776"/>
    </source>
</evidence>
<dbReference type="Pfam" id="PF01810">
    <property type="entry name" value="LysE"/>
    <property type="match status" value="1"/>
</dbReference>
<dbReference type="EMBL" id="JACJVR010000054">
    <property type="protein sequence ID" value="MBB6692556.1"/>
    <property type="molecule type" value="Genomic_DNA"/>
</dbReference>
<evidence type="ECO:0000256" key="4">
    <source>
        <dbReference type="ARBA" id="ARBA00022989"/>
    </source>
</evidence>
<dbReference type="GO" id="GO:0005886">
    <property type="term" value="C:plasma membrane"/>
    <property type="evidence" value="ECO:0007669"/>
    <property type="project" value="UniProtKB-SubCell"/>
</dbReference>
<feature type="transmembrane region" description="Helical" evidence="6">
    <location>
        <begin position="72"/>
        <end position="89"/>
    </location>
</feature>
<dbReference type="PANTHER" id="PTHR30086">
    <property type="entry name" value="ARGININE EXPORTER PROTEIN ARGO"/>
    <property type="match status" value="1"/>
</dbReference>
<keyword evidence="3 6" id="KW-0812">Transmembrane</keyword>
<dbReference type="Proteomes" id="UP000553776">
    <property type="component" value="Unassembled WGS sequence"/>
</dbReference>
<keyword evidence="8" id="KW-1185">Reference proteome</keyword>
<sequence>MPIYLQGLLLGISIAAPVGPIGVLCIRRTLLQGRLHGLMSGLGAATADAIYGAVAALGLSALMTILIDQSVWIQLVGGLFLCYLAYRTFASAPPAAEAGARLEGGLPGAYATTLLLTLANPMTIVSFAGMFAGFDVGEGSRSAWLLVGGARRRLPERWLRGINRLSGVVLLIFGIVILVKGLAEWP</sequence>
<feature type="transmembrane region" description="Helical" evidence="6">
    <location>
        <begin position="49"/>
        <end position="67"/>
    </location>
</feature>
<gene>
    <name evidence="7" type="ORF">H7B90_14195</name>
</gene>
<keyword evidence="5 6" id="KW-0472">Membrane</keyword>
<dbReference type="PANTHER" id="PTHR30086:SF20">
    <property type="entry name" value="ARGININE EXPORTER PROTEIN ARGO-RELATED"/>
    <property type="match status" value="1"/>
</dbReference>